<evidence type="ECO:0000313" key="2">
    <source>
        <dbReference type="EMBL" id="SEN65055.1"/>
    </source>
</evidence>
<dbReference type="Proteomes" id="UP000198939">
    <property type="component" value="Unassembled WGS sequence"/>
</dbReference>
<reference evidence="2 3" key="1">
    <citation type="submission" date="2016-10" db="EMBL/GenBank/DDBJ databases">
        <authorList>
            <person name="Varghese N."/>
            <person name="Submissions S."/>
        </authorList>
    </citation>
    <scope>NUCLEOTIDE SEQUENCE [LARGE SCALE GENOMIC DNA]</scope>
    <source>
        <strain evidence="2 3">CGMCC 1.7071</strain>
    </source>
</reference>
<evidence type="ECO:0000256" key="1">
    <source>
        <dbReference type="SAM" id="MobiDB-lite"/>
    </source>
</evidence>
<keyword evidence="3" id="KW-1185">Reference proteome</keyword>
<proteinExistence type="predicted"/>
<protein>
    <submittedName>
        <fullName evidence="2">Uncharacterized protein</fullName>
    </submittedName>
</protein>
<sequence length="81" mass="9348">MLRGKRDFRPNRQKIKKNHDSSRTKRLFYDPALGVGRDCQDAQSEARRWETECSGSQHLLLFVILATLAGAPFHQKHAAER</sequence>
<comment type="caution">
    <text evidence="2">The sequence shown here is derived from an EMBL/GenBank/DDBJ whole genome shotgun (WGS) entry which is preliminary data.</text>
</comment>
<name>A0ABY1AIV2_9HYPH</name>
<dbReference type="EMBL" id="FOCV01000006">
    <property type="protein sequence ID" value="SEN65055.1"/>
    <property type="molecule type" value="Genomic_DNA"/>
</dbReference>
<accession>A0ABY1AIV2</accession>
<evidence type="ECO:0000313" key="3">
    <source>
        <dbReference type="Proteomes" id="UP000198939"/>
    </source>
</evidence>
<gene>
    <name evidence="2" type="ORF">SAMN05216228_100653</name>
</gene>
<feature type="compositionally biased region" description="Basic and acidic residues" evidence="1">
    <location>
        <begin position="1"/>
        <end position="10"/>
    </location>
</feature>
<organism evidence="2 3">
    <name type="scientific">Rhizobium tibeticum</name>
    <dbReference type="NCBI Taxonomy" id="501024"/>
    <lineage>
        <taxon>Bacteria</taxon>
        <taxon>Pseudomonadati</taxon>
        <taxon>Pseudomonadota</taxon>
        <taxon>Alphaproteobacteria</taxon>
        <taxon>Hyphomicrobiales</taxon>
        <taxon>Rhizobiaceae</taxon>
        <taxon>Rhizobium/Agrobacterium group</taxon>
        <taxon>Rhizobium</taxon>
    </lineage>
</organism>
<feature type="region of interest" description="Disordered" evidence="1">
    <location>
        <begin position="1"/>
        <end position="23"/>
    </location>
</feature>